<dbReference type="GO" id="GO:0030638">
    <property type="term" value="P:polyketide metabolic process"/>
    <property type="evidence" value="ECO:0007669"/>
    <property type="project" value="InterPro"/>
</dbReference>
<comment type="caution">
    <text evidence="4">The sequence shown here is derived from an EMBL/GenBank/DDBJ whole genome shotgun (WGS) entry which is preliminary data.</text>
</comment>
<dbReference type="Proteomes" id="UP000480763">
    <property type="component" value="Unassembled WGS sequence"/>
</dbReference>
<dbReference type="GO" id="GO:0042602">
    <property type="term" value="F:riboflavin reductase (NADPH) activity"/>
    <property type="evidence" value="ECO:0007669"/>
    <property type="project" value="TreeGrafter"/>
</dbReference>
<dbReference type="SMART" id="SM00903">
    <property type="entry name" value="Flavin_Reduct"/>
    <property type="match status" value="1"/>
</dbReference>
<gene>
    <name evidence="4" type="ORF">GSE42_04265</name>
</gene>
<sequence>MTTNQIIGPADQRKLFSLLPTGVAAITGVTEDEMPIGLVVGTFQSLSLEPALVTFCVDKSSSTWPALRAKGKFTANILSTEQMDVCKALGRKGEDKFKGLSYENSPIGTPRIHKSVAWVDCQVLSEVIAGDHFMIVGAIKSYQFGHGDALAFSGGKLSECVPLQAPEIKNENDVNLAARIADVWSKAWGEGDVDAFASIVSPDYVRYAKDSEKFTLADIQQQIRDSHAAFTNFKVEILHTVEEEGMIALHWRTVAKHTGAFMGVPATQRNVTVFGSSFMKHKNGLITQEWVVWDPRELLASIDIWHLGNKAV</sequence>
<evidence type="ECO:0000256" key="2">
    <source>
        <dbReference type="ARBA" id="ARBA00023002"/>
    </source>
</evidence>
<reference evidence="4 5" key="1">
    <citation type="journal article" date="2017" name="Ann. Clin. Microbiol. Antimicrob.">
        <title>New eight genes identified at the clinical multidrug-resistant Acinetobacter baumannii DMS06669 strain in a Vietnam hospital.</title>
        <authorList>
            <person name="Si-Tuan N."/>
            <person name="Ngoc H.M."/>
            <person name="Hang P.T.T."/>
            <person name="Nguyen C."/>
            <person name="Van P.H."/>
            <person name="Huong N.T."/>
        </authorList>
    </citation>
    <scope>NUCLEOTIDE SEQUENCE [LARGE SCALE GENOMIC DNA]</scope>
    <source>
        <strain evidence="4 5">DMS06669</strain>
    </source>
</reference>
<protein>
    <submittedName>
        <fullName evidence="4">DUF4440 domain-containing protein</fullName>
    </submittedName>
</protein>
<dbReference type="PANTHER" id="PTHR30466:SF11">
    <property type="entry name" value="FLAVIN-DEPENDENT MONOOXYGENASE, REDUCTASE SUBUNIT HSAB"/>
    <property type="match status" value="1"/>
</dbReference>
<evidence type="ECO:0000256" key="1">
    <source>
        <dbReference type="ARBA" id="ARBA00008898"/>
    </source>
</evidence>
<dbReference type="SUPFAM" id="SSF54427">
    <property type="entry name" value="NTF2-like"/>
    <property type="match status" value="1"/>
</dbReference>
<evidence type="ECO:0000313" key="4">
    <source>
        <dbReference type="EMBL" id="MYM77145.1"/>
    </source>
</evidence>
<dbReference type="InterPro" id="IPR009959">
    <property type="entry name" value="Cyclase_SnoaL-like"/>
</dbReference>
<evidence type="ECO:0000313" key="5">
    <source>
        <dbReference type="Proteomes" id="UP000480763"/>
    </source>
</evidence>
<dbReference type="InterPro" id="IPR050268">
    <property type="entry name" value="NADH-dep_flavin_reductase"/>
</dbReference>
<name>A0A505MIS8_ACIBA</name>
<organism evidence="4 5">
    <name type="scientific">Acinetobacter baumannii</name>
    <dbReference type="NCBI Taxonomy" id="470"/>
    <lineage>
        <taxon>Bacteria</taxon>
        <taxon>Pseudomonadati</taxon>
        <taxon>Pseudomonadota</taxon>
        <taxon>Gammaproteobacteria</taxon>
        <taxon>Moraxellales</taxon>
        <taxon>Moraxellaceae</taxon>
        <taxon>Acinetobacter</taxon>
        <taxon>Acinetobacter calcoaceticus/baumannii complex</taxon>
    </lineage>
</organism>
<dbReference type="InterPro" id="IPR012349">
    <property type="entry name" value="Split_barrel_FMN-bd"/>
</dbReference>
<dbReference type="Gene3D" id="2.30.110.10">
    <property type="entry name" value="Electron Transport, Fmn-binding Protein, Chain A"/>
    <property type="match status" value="1"/>
</dbReference>
<dbReference type="RefSeq" id="WP_031966164.1">
    <property type="nucleotide sequence ID" value="NZ_CP059300.1"/>
</dbReference>
<comment type="similarity">
    <text evidence="1">Belongs to the non-flavoprotein flavin reductase family.</text>
</comment>
<dbReference type="AlphaFoldDB" id="A0A505MIS8"/>
<dbReference type="EMBL" id="WWCH01000001">
    <property type="protein sequence ID" value="MYM77145.1"/>
    <property type="molecule type" value="Genomic_DNA"/>
</dbReference>
<dbReference type="Pfam" id="PF01613">
    <property type="entry name" value="Flavin_Reduct"/>
    <property type="match status" value="1"/>
</dbReference>
<proteinExistence type="inferred from homology"/>
<dbReference type="SUPFAM" id="SSF50475">
    <property type="entry name" value="FMN-binding split barrel"/>
    <property type="match status" value="1"/>
</dbReference>
<dbReference type="InterPro" id="IPR032710">
    <property type="entry name" value="NTF2-like_dom_sf"/>
</dbReference>
<dbReference type="InterPro" id="IPR002563">
    <property type="entry name" value="Flavin_Rdtase-like_dom"/>
</dbReference>
<dbReference type="GO" id="GO:0010181">
    <property type="term" value="F:FMN binding"/>
    <property type="evidence" value="ECO:0007669"/>
    <property type="project" value="InterPro"/>
</dbReference>
<evidence type="ECO:0000259" key="3">
    <source>
        <dbReference type="SMART" id="SM00903"/>
    </source>
</evidence>
<dbReference type="PANTHER" id="PTHR30466">
    <property type="entry name" value="FLAVIN REDUCTASE"/>
    <property type="match status" value="1"/>
</dbReference>
<keyword evidence="2" id="KW-0560">Oxidoreductase</keyword>
<feature type="domain" description="Flavin reductase like" evidence="3">
    <location>
        <begin position="16"/>
        <end position="159"/>
    </location>
</feature>
<dbReference type="Pfam" id="PF07366">
    <property type="entry name" value="SnoaL"/>
    <property type="match status" value="1"/>
</dbReference>
<dbReference type="Gene3D" id="3.10.450.50">
    <property type="match status" value="1"/>
</dbReference>
<accession>A0A505MIS8</accession>